<evidence type="ECO:0000313" key="2">
    <source>
        <dbReference type="EMBL" id="OGH69226.1"/>
    </source>
</evidence>
<comment type="caution">
    <text evidence="2">The sequence shown here is derived from an EMBL/GenBank/DDBJ whole genome shotgun (WGS) entry which is preliminary data.</text>
</comment>
<dbReference type="EMBL" id="MFQA01000010">
    <property type="protein sequence ID" value="OGH69226.1"/>
    <property type="molecule type" value="Genomic_DNA"/>
</dbReference>
<dbReference type="Pfam" id="PF10026">
    <property type="entry name" value="DUF2268"/>
    <property type="match status" value="1"/>
</dbReference>
<evidence type="ECO:0000313" key="3">
    <source>
        <dbReference type="Proteomes" id="UP000176413"/>
    </source>
</evidence>
<dbReference type="AlphaFoldDB" id="A0A1F6MC71"/>
<proteinExistence type="predicted"/>
<gene>
    <name evidence="2" type="ORF">A3D53_02695</name>
</gene>
<feature type="domain" description="DUF2268" evidence="1">
    <location>
        <begin position="68"/>
        <end position="196"/>
    </location>
</feature>
<reference evidence="2 3" key="1">
    <citation type="journal article" date="2016" name="Nat. Commun.">
        <title>Thousands of microbial genomes shed light on interconnected biogeochemical processes in an aquifer system.</title>
        <authorList>
            <person name="Anantharaman K."/>
            <person name="Brown C.T."/>
            <person name="Hug L.A."/>
            <person name="Sharon I."/>
            <person name="Castelle C.J."/>
            <person name="Probst A.J."/>
            <person name="Thomas B.C."/>
            <person name="Singh A."/>
            <person name="Wilkins M.J."/>
            <person name="Karaoz U."/>
            <person name="Brodie E.L."/>
            <person name="Williams K.H."/>
            <person name="Hubbard S.S."/>
            <person name="Banfield J.F."/>
        </authorList>
    </citation>
    <scope>NUCLEOTIDE SEQUENCE [LARGE SCALE GENOMIC DNA]</scope>
</reference>
<organism evidence="2 3">
    <name type="scientific">Candidatus Magasanikbacteria bacterium RIFCSPHIGHO2_02_FULL_45_10</name>
    <dbReference type="NCBI Taxonomy" id="1798679"/>
    <lineage>
        <taxon>Bacteria</taxon>
        <taxon>Candidatus Magasanikiibacteriota</taxon>
    </lineage>
</organism>
<name>A0A1F6MC71_9BACT</name>
<protein>
    <recommendedName>
        <fullName evidence="1">DUF2268 domain-containing protein</fullName>
    </recommendedName>
</protein>
<dbReference type="InterPro" id="IPR018728">
    <property type="entry name" value="DUF2268"/>
</dbReference>
<evidence type="ECO:0000259" key="1">
    <source>
        <dbReference type="Pfam" id="PF10026"/>
    </source>
</evidence>
<sequence length="217" mass="24338">MNKVTIYVLANDPQLRPYAHVIKKEASEAVRIIAALIPLTEVDIVIMHSPGNIAFGVTSGTANGKHRVTIALNGKHKHFKKRLRVDLRKSLAHGLYHSVRMQKNGYYHTLVDDIIGEGLAIHFEIEVAGSKPPTCYVSLKNEAFAKIVARAKKEFYSVDFDYDDWFHGSKKRTIPRFTGYSIGYHLIKRLLKANPGLAPSHLVAKKSKKLVDEIALL</sequence>
<accession>A0A1F6MC71</accession>
<dbReference type="Proteomes" id="UP000176413">
    <property type="component" value="Unassembled WGS sequence"/>
</dbReference>